<dbReference type="Proteomes" id="UP000186817">
    <property type="component" value="Unassembled WGS sequence"/>
</dbReference>
<sequence>MAAMAAPNQDGYARSEGGVLHSKPLLDFLDCPGADLERRRPEPEWSGSFWSWLSGPFAWGAPGIETTVKCKAGSKAICEAALPAPRSAVPLPWVCSVDVPPRLEDAIQTLDKEGCLLIESAVPAHACQRLAEFVDCALASAHQEVNQASDARIRSGLMKRYFRKLVHEGKQDRIELTLPLVSEVREVLEPLCALVAPILEPFLSREAPLVDLSCMITDADAEQQPLHADTKILDSAILPLFTVFVSLQDISRAMGPTWLCPRSHTAESHLRLMALRAALQSSKPRDMGEILLQQFGASSAECSTGTAIIMNSQLLHCGGAQAAAERGGRRRRLLYVTFHRPGNTPAEHSLRDELVGEYRLADFDGRAPLAQDKDEVYQRLFVEANKRGLQAMLDFGLFLRTRGDRGAVKWLKRAKDKGHPLASMHLAEIYLKGELGIFQDPIQGEHFRQEGLRLYQALKQRASSSPDDAPAESEKGRAPSVERCPGSRLTRLTRLVASFRPKTYRQPQQRPPSEMAAAAPSAEELEAKKELLHSAPPPVPKSGVDPQVLAIYQATFDRDFPAGGMALVCQTLGLDTEKYPKYLSCTSREEFTEMSLGAV</sequence>
<dbReference type="EMBL" id="LSRX01001044">
    <property type="protein sequence ID" value="OLP84402.1"/>
    <property type="molecule type" value="Genomic_DNA"/>
</dbReference>
<dbReference type="Gene3D" id="2.60.120.620">
    <property type="entry name" value="q2cbj1_9rhob like domain"/>
    <property type="match status" value="1"/>
</dbReference>
<protein>
    <submittedName>
        <fullName evidence="2">Uncharacterized protein</fullName>
    </submittedName>
</protein>
<feature type="region of interest" description="Disordered" evidence="1">
    <location>
        <begin position="459"/>
        <end position="484"/>
    </location>
</feature>
<evidence type="ECO:0000256" key="1">
    <source>
        <dbReference type="SAM" id="MobiDB-lite"/>
    </source>
</evidence>
<feature type="region of interest" description="Disordered" evidence="1">
    <location>
        <begin position="500"/>
        <end position="525"/>
    </location>
</feature>
<dbReference type="PANTHER" id="PTHR37563">
    <property type="entry name" value="PHYTANOYL-COA DIOXYGENASE FAMILY PROTEIN (AFU_ORTHOLOGUE AFUA_2G03330)"/>
    <property type="match status" value="1"/>
</dbReference>
<reference evidence="2 3" key="1">
    <citation type="submission" date="2016-02" db="EMBL/GenBank/DDBJ databases">
        <title>Genome analysis of coral dinoflagellate symbionts highlights evolutionary adaptations to a symbiotic lifestyle.</title>
        <authorList>
            <person name="Aranda M."/>
            <person name="Li Y."/>
            <person name="Liew Y.J."/>
            <person name="Baumgarten S."/>
            <person name="Simakov O."/>
            <person name="Wilson M."/>
            <person name="Piel J."/>
            <person name="Ashoor H."/>
            <person name="Bougouffa S."/>
            <person name="Bajic V.B."/>
            <person name="Ryu T."/>
            <person name="Ravasi T."/>
            <person name="Bayer T."/>
            <person name="Micklem G."/>
            <person name="Kim H."/>
            <person name="Bhak J."/>
            <person name="Lajeunesse T.C."/>
            <person name="Voolstra C.R."/>
        </authorList>
    </citation>
    <scope>NUCLEOTIDE SEQUENCE [LARGE SCALE GENOMIC DNA]</scope>
    <source>
        <strain evidence="2 3">CCMP2467</strain>
    </source>
</reference>
<feature type="compositionally biased region" description="Low complexity" evidence="1">
    <location>
        <begin position="511"/>
        <end position="522"/>
    </location>
</feature>
<dbReference type="SUPFAM" id="SSF81901">
    <property type="entry name" value="HCP-like"/>
    <property type="match status" value="1"/>
</dbReference>
<dbReference type="InterPro" id="IPR051961">
    <property type="entry name" value="Fungal_Metabolite_Diox"/>
</dbReference>
<dbReference type="SUPFAM" id="SSF51197">
    <property type="entry name" value="Clavaminate synthase-like"/>
    <property type="match status" value="1"/>
</dbReference>
<proteinExistence type="predicted"/>
<organism evidence="2 3">
    <name type="scientific">Symbiodinium microadriaticum</name>
    <name type="common">Dinoflagellate</name>
    <name type="synonym">Zooxanthella microadriatica</name>
    <dbReference type="NCBI Taxonomy" id="2951"/>
    <lineage>
        <taxon>Eukaryota</taxon>
        <taxon>Sar</taxon>
        <taxon>Alveolata</taxon>
        <taxon>Dinophyceae</taxon>
        <taxon>Suessiales</taxon>
        <taxon>Symbiodiniaceae</taxon>
        <taxon>Symbiodinium</taxon>
    </lineage>
</organism>
<accession>A0A1Q9CN99</accession>
<dbReference type="InterPro" id="IPR011990">
    <property type="entry name" value="TPR-like_helical_dom_sf"/>
</dbReference>
<gene>
    <name evidence="2" type="ORF">AK812_SmicGene34712</name>
</gene>
<evidence type="ECO:0000313" key="3">
    <source>
        <dbReference type="Proteomes" id="UP000186817"/>
    </source>
</evidence>
<dbReference type="InterPro" id="IPR008775">
    <property type="entry name" value="Phytyl_CoA_dOase-like"/>
</dbReference>
<dbReference type="Pfam" id="PF05721">
    <property type="entry name" value="PhyH"/>
    <property type="match status" value="1"/>
</dbReference>
<dbReference type="AlphaFoldDB" id="A0A1Q9CN99"/>
<keyword evidence="3" id="KW-1185">Reference proteome</keyword>
<dbReference type="PANTHER" id="PTHR37563:SF2">
    <property type="entry name" value="PHYTANOYL-COA DIOXYGENASE FAMILY PROTEIN (AFU_ORTHOLOGUE AFUA_2G03330)"/>
    <property type="match status" value="1"/>
</dbReference>
<comment type="caution">
    <text evidence="2">The sequence shown here is derived from an EMBL/GenBank/DDBJ whole genome shotgun (WGS) entry which is preliminary data.</text>
</comment>
<evidence type="ECO:0000313" key="2">
    <source>
        <dbReference type="EMBL" id="OLP84402.1"/>
    </source>
</evidence>
<name>A0A1Q9CN99_SYMMI</name>
<dbReference type="Gene3D" id="1.25.40.10">
    <property type="entry name" value="Tetratricopeptide repeat domain"/>
    <property type="match status" value="1"/>
</dbReference>
<dbReference type="OrthoDB" id="513607at2759"/>